<gene>
    <name evidence="2" type="ORF">CIHG_07883</name>
</gene>
<name>A0A0J8S146_COCIT</name>
<evidence type="ECO:0000313" key="3">
    <source>
        <dbReference type="Proteomes" id="UP000054563"/>
    </source>
</evidence>
<organism evidence="2 3">
    <name type="scientific">Coccidioides immitis H538.4</name>
    <dbReference type="NCBI Taxonomy" id="396776"/>
    <lineage>
        <taxon>Eukaryota</taxon>
        <taxon>Fungi</taxon>
        <taxon>Dikarya</taxon>
        <taxon>Ascomycota</taxon>
        <taxon>Pezizomycotina</taxon>
        <taxon>Eurotiomycetes</taxon>
        <taxon>Eurotiomycetidae</taxon>
        <taxon>Onygenales</taxon>
        <taxon>Onygenaceae</taxon>
        <taxon>Coccidioides</taxon>
    </lineage>
</organism>
<dbReference type="VEuPathDB" id="FungiDB:CIHG_07883"/>
<proteinExistence type="predicted"/>
<protein>
    <submittedName>
        <fullName evidence="2">Uncharacterized protein</fullName>
    </submittedName>
</protein>
<accession>A0A0J8S146</accession>
<dbReference type="Proteomes" id="UP000054563">
    <property type="component" value="Unassembled WGS sequence"/>
</dbReference>
<evidence type="ECO:0000313" key="2">
    <source>
        <dbReference type="EMBL" id="KMU90074.1"/>
    </source>
</evidence>
<evidence type="ECO:0000256" key="1">
    <source>
        <dbReference type="SAM" id="MobiDB-lite"/>
    </source>
</evidence>
<feature type="region of interest" description="Disordered" evidence="1">
    <location>
        <begin position="126"/>
        <end position="150"/>
    </location>
</feature>
<dbReference type="EMBL" id="DS017018">
    <property type="protein sequence ID" value="KMU90074.1"/>
    <property type="molecule type" value="Genomic_DNA"/>
</dbReference>
<sequence length="150" mass="17096">MSLNTRSENDVRYDAVNRITGLMLITTILAEQTKHVRSVKPGGGYQTFIDWQFRYEKRSNVVNLIIADADFRWRVNLLAMQTTTESSPLLNELPHFPKTNTPKIKQKAEKGEHSNLVKLRMTAFSRSRQPERLDSAEGNPVPSNPILAMV</sequence>
<dbReference type="AlphaFoldDB" id="A0A0J8S146"/>
<reference evidence="3" key="1">
    <citation type="journal article" date="2010" name="Genome Res.">
        <title>Population genomic sequencing of Coccidioides fungi reveals recent hybridization and transposon control.</title>
        <authorList>
            <person name="Neafsey D.E."/>
            <person name="Barker B.M."/>
            <person name="Sharpton T.J."/>
            <person name="Stajich J.E."/>
            <person name="Park D.J."/>
            <person name="Whiston E."/>
            <person name="Hung C.-Y."/>
            <person name="McMahan C."/>
            <person name="White J."/>
            <person name="Sykes S."/>
            <person name="Heiman D."/>
            <person name="Young S."/>
            <person name="Zeng Q."/>
            <person name="Abouelleil A."/>
            <person name="Aftuck L."/>
            <person name="Bessette D."/>
            <person name="Brown A."/>
            <person name="FitzGerald M."/>
            <person name="Lui A."/>
            <person name="Macdonald J.P."/>
            <person name="Priest M."/>
            <person name="Orbach M.J."/>
            <person name="Galgiani J.N."/>
            <person name="Kirkland T.N."/>
            <person name="Cole G.T."/>
            <person name="Birren B.W."/>
            <person name="Henn M.R."/>
            <person name="Taylor J.W."/>
            <person name="Rounsley S.D."/>
        </authorList>
    </citation>
    <scope>NUCLEOTIDE SEQUENCE [LARGE SCALE GENOMIC DNA]</scope>
    <source>
        <strain evidence="3">H538.4</strain>
    </source>
</reference>